<dbReference type="Proteomes" id="UP000316921">
    <property type="component" value="Chromosome"/>
</dbReference>
<evidence type="ECO:0000313" key="5">
    <source>
        <dbReference type="EMBL" id="QDU69307.1"/>
    </source>
</evidence>
<evidence type="ECO:0000256" key="1">
    <source>
        <dbReference type="PROSITE-ProRule" id="PRU10141"/>
    </source>
</evidence>
<dbReference type="GO" id="GO:0004674">
    <property type="term" value="F:protein serine/threonine kinase activity"/>
    <property type="evidence" value="ECO:0007669"/>
    <property type="project" value="UniProtKB-EC"/>
</dbReference>
<dbReference type="Gene3D" id="1.10.287.1490">
    <property type="match status" value="1"/>
</dbReference>
<dbReference type="Gene3D" id="3.90.1580.10">
    <property type="entry name" value="paralog of FGE (formylglycine-generating enzyme)"/>
    <property type="match status" value="1"/>
</dbReference>
<dbReference type="GO" id="GO:0120147">
    <property type="term" value="F:formylglycine-generating oxidase activity"/>
    <property type="evidence" value="ECO:0007669"/>
    <property type="project" value="TreeGrafter"/>
</dbReference>
<feature type="binding site" evidence="1">
    <location>
        <position position="76"/>
    </location>
    <ligand>
        <name>ATP</name>
        <dbReference type="ChEBI" id="CHEBI:30616"/>
    </ligand>
</feature>
<keyword evidence="5" id="KW-0808">Transferase</keyword>
<evidence type="ECO:0000256" key="2">
    <source>
        <dbReference type="SAM" id="Coils"/>
    </source>
</evidence>
<dbReference type="KEGG" id="pbap:Pla133_44260"/>
<keyword evidence="1" id="KW-0547">Nucleotide-binding</keyword>
<dbReference type="GO" id="GO:0005524">
    <property type="term" value="F:ATP binding"/>
    <property type="evidence" value="ECO:0007669"/>
    <property type="project" value="UniProtKB-UniRule"/>
</dbReference>
<dbReference type="InterPro" id="IPR042095">
    <property type="entry name" value="SUMF_sf"/>
</dbReference>
<feature type="region of interest" description="Disordered" evidence="3">
    <location>
        <begin position="201"/>
        <end position="227"/>
    </location>
</feature>
<dbReference type="InterPro" id="IPR017441">
    <property type="entry name" value="Protein_kinase_ATP_BS"/>
</dbReference>
<keyword evidence="6" id="KW-1185">Reference proteome</keyword>
<dbReference type="Pfam" id="PF03781">
    <property type="entry name" value="FGE-sulfatase"/>
    <property type="match status" value="1"/>
</dbReference>
<dbReference type="Gene3D" id="1.10.510.10">
    <property type="entry name" value="Transferase(Phosphotransferase) domain 1"/>
    <property type="match status" value="1"/>
</dbReference>
<dbReference type="InterPro" id="IPR016187">
    <property type="entry name" value="CTDL_fold"/>
</dbReference>
<keyword evidence="5" id="KW-0418">Kinase</keyword>
<dbReference type="PANTHER" id="PTHR23150">
    <property type="entry name" value="SULFATASE MODIFYING FACTOR 1, 2"/>
    <property type="match status" value="1"/>
</dbReference>
<feature type="compositionally biased region" description="Low complexity" evidence="3">
    <location>
        <begin position="1"/>
        <end position="10"/>
    </location>
</feature>
<dbReference type="PANTHER" id="PTHR23150:SF19">
    <property type="entry name" value="FORMYLGLYCINE-GENERATING ENZYME"/>
    <property type="match status" value="1"/>
</dbReference>
<organism evidence="5 6">
    <name type="scientific">Engelhardtia mirabilis</name>
    <dbReference type="NCBI Taxonomy" id="2528011"/>
    <lineage>
        <taxon>Bacteria</taxon>
        <taxon>Pseudomonadati</taxon>
        <taxon>Planctomycetota</taxon>
        <taxon>Planctomycetia</taxon>
        <taxon>Planctomycetia incertae sedis</taxon>
        <taxon>Engelhardtia</taxon>
    </lineage>
</organism>
<feature type="coiled-coil region" evidence="2">
    <location>
        <begin position="589"/>
        <end position="616"/>
    </location>
</feature>
<dbReference type="InterPro" id="IPR000719">
    <property type="entry name" value="Prot_kinase_dom"/>
</dbReference>
<dbReference type="InterPro" id="IPR011009">
    <property type="entry name" value="Kinase-like_dom_sf"/>
</dbReference>
<evidence type="ECO:0000313" key="6">
    <source>
        <dbReference type="Proteomes" id="UP000316921"/>
    </source>
</evidence>
<keyword evidence="2" id="KW-0175">Coiled coil</keyword>
<dbReference type="AlphaFoldDB" id="A0A518BQQ2"/>
<evidence type="ECO:0000256" key="3">
    <source>
        <dbReference type="SAM" id="MobiDB-lite"/>
    </source>
</evidence>
<feature type="region of interest" description="Disordered" evidence="3">
    <location>
        <begin position="1"/>
        <end position="21"/>
    </location>
</feature>
<dbReference type="SUPFAM" id="SSF56112">
    <property type="entry name" value="Protein kinase-like (PK-like)"/>
    <property type="match status" value="1"/>
</dbReference>
<dbReference type="PROSITE" id="PS50011">
    <property type="entry name" value="PROTEIN_KINASE_DOM"/>
    <property type="match status" value="1"/>
</dbReference>
<dbReference type="InterPro" id="IPR051043">
    <property type="entry name" value="Sulfatase_Mod_Factor_Kinase"/>
</dbReference>
<dbReference type="InterPro" id="IPR005532">
    <property type="entry name" value="SUMF_dom"/>
</dbReference>
<dbReference type="EC" id="2.7.11.1" evidence="5"/>
<reference evidence="5 6" key="1">
    <citation type="submission" date="2019-02" db="EMBL/GenBank/DDBJ databases">
        <title>Deep-cultivation of Planctomycetes and their phenomic and genomic characterization uncovers novel biology.</title>
        <authorList>
            <person name="Wiegand S."/>
            <person name="Jogler M."/>
            <person name="Boedeker C."/>
            <person name="Pinto D."/>
            <person name="Vollmers J."/>
            <person name="Rivas-Marin E."/>
            <person name="Kohn T."/>
            <person name="Peeters S.H."/>
            <person name="Heuer A."/>
            <person name="Rast P."/>
            <person name="Oberbeckmann S."/>
            <person name="Bunk B."/>
            <person name="Jeske O."/>
            <person name="Meyerdierks A."/>
            <person name="Storesund J.E."/>
            <person name="Kallscheuer N."/>
            <person name="Luecker S."/>
            <person name="Lage O.M."/>
            <person name="Pohl T."/>
            <person name="Merkel B.J."/>
            <person name="Hornburger P."/>
            <person name="Mueller R.-W."/>
            <person name="Bruemmer F."/>
            <person name="Labrenz M."/>
            <person name="Spormann A.M."/>
            <person name="Op den Camp H."/>
            <person name="Overmann J."/>
            <person name="Amann R."/>
            <person name="Jetten M.S.M."/>
            <person name="Mascher T."/>
            <person name="Medema M.H."/>
            <person name="Devos D.P."/>
            <person name="Kaster A.-K."/>
            <person name="Ovreas L."/>
            <person name="Rohde M."/>
            <person name="Galperin M.Y."/>
            <person name="Jogler C."/>
        </authorList>
    </citation>
    <scope>NUCLEOTIDE SEQUENCE [LARGE SCALE GENOMIC DNA]</scope>
    <source>
        <strain evidence="5 6">Pla133</strain>
    </source>
</reference>
<dbReference type="SUPFAM" id="SSF56436">
    <property type="entry name" value="C-type lectin-like"/>
    <property type="match status" value="1"/>
</dbReference>
<accession>A0A518BQQ2</accession>
<name>A0A518BQQ2_9BACT</name>
<evidence type="ECO:0000259" key="4">
    <source>
        <dbReference type="PROSITE" id="PS50011"/>
    </source>
</evidence>
<keyword evidence="1" id="KW-0067">ATP-binding</keyword>
<feature type="domain" description="Protein kinase" evidence="4">
    <location>
        <begin position="47"/>
        <end position="316"/>
    </location>
</feature>
<proteinExistence type="predicted"/>
<dbReference type="PROSITE" id="PS00107">
    <property type="entry name" value="PROTEIN_KINASE_ATP"/>
    <property type="match status" value="1"/>
</dbReference>
<protein>
    <submittedName>
        <fullName evidence="5">Serine/threonine-protein kinase PknB</fullName>
        <ecNumber evidence="5">2.7.11.1</ecNumber>
    </submittedName>
</protein>
<dbReference type="Pfam" id="PF00069">
    <property type="entry name" value="Pkinase"/>
    <property type="match status" value="1"/>
</dbReference>
<gene>
    <name evidence="5" type="primary">pknB_23</name>
    <name evidence="5" type="ORF">Pla133_44260</name>
</gene>
<sequence>MSSSSSSSESAPPDGNLHEALGLGGSSELERVWPATLTAIEEKGYELAAKPVVGSGATAVVLRAHDRRGRRHLALKVVLDPLDDRSYRQYLRENQVLGRSNLPASVVRYDGYLEDPRNTYQPMLVLEYIEARSLRDYLKRQNPTLEQRLRLCRQLLHKVASLHASGVLWADLSHNNILVDGKGQLRFIDFGVAGPIGSDGRSITSVDGGRGTKSVTAPEVLDGRRPEPRDDLRAAAAVCHLVLGGGSVDAKPAEGEVAGTSRMTRPRRDLLNDLTGRGVPRGFAVILVDALITAESPGDGKAPEAGEVAARLDTWFEDRVRSRRTFWSLSVAVVVILGLLVTGQSLWSRYQTKVAEVEDSANLVLAGELERRPNLHHPALEGAKARIEKLALALERSLTLGDANAAAEARRELVEARRGALELSHDLEAAEPLLASLGDILTSTPWEKDCPTIGARVAAASQRHLELGATVDSADLGAAWPGLRKLQRDLARLAADNAAAMRAAEKRGEYRRLEKGVAERLRELAGWQAIADREADAEQLMQDGRFDDSAGPGAVTEFSQLRFQLEAFLRTNELQSEREARMATDGTLTASLEERIDGLESARDSLREQLESVRRLLFSTETDLAKISGERDQLALQLAAIRDDRDDALVEVARLNGVVSQTEAQKQSAEEQVDELRDLVAAAEGSSALLEAEIASLTVELTALREAARETITAEPAQYVPAWAELIIARPDPKVVTDAEARRRMEATGLPWKVRDRASGIVMLLVPPGTYFRGASRDDTEAARDEQPAHQVRVPEPFYLAETEVTHAQWGRFVISAEYATEAERNSGGYTAGVGGAGHVDPGATWRDPLPLLDVDVTGKDWPVVQITWNDAQAFAQHYGLRLPRESEWEYACRANSAGKDWWGEASVAAGASSRLAARTTEPRFRNWTSFDVEDERDLLAPVGTQRANSWGFHDLLGNVWEPCSTAYDSDFYSELAARPQPVDASADDEAQGDMHVLRGGSWIDDPWSARASLRNAMFPDIAHALVGLRVARTP</sequence>
<dbReference type="RefSeq" id="WP_145069089.1">
    <property type="nucleotide sequence ID" value="NZ_CP036287.1"/>
</dbReference>
<feature type="coiled-coil region" evidence="2">
    <location>
        <begin position="652"/>
        <end position="707"/>
    </location>
</feature>
<dbReference type="EMBL" id="CP036287">
    <property type="protein sequence ID" value="QDU69307.1"/>
    <property type="molecule type" value="Genomic_DNA"/>
</dbReference>